<organism evidence="2 3">
    <name type="scientific">Streptomyces castrisilvae</name>
    <dbReference type="NCBI Taxonomy" id="3033811"/>
    <lineage>
        <taxon>Bacteria</taxon>
        <taxon>Bacillati</taxon>
        <taxon>Actinomycetota</taxon>
        <taxon>Actinomycetes</taxon>
        <taxon>Kitasatosporales</taxon>
        <taxon>Streptomycetaceae</taxon>
        <taxon>Streptomyces</taxon>
    </lineage>
</organism>
<sequence length="147" mass="14965">MNKRMLAVAPLALVAGLVFAPVSSAAPGGTPAVSCGRLVDVRTLPAGTNLDLLNEAARGLGLREVPTVAGGGCDVAIRTDAYSESTPYLRKGPVVLRAGEYAPRQQYCTDSVSVDGAFTIPGSDGPPVPGLVVFASGCTEEVNPLLV</sequence>
<gene>
    <name evidence="2" type="ORF">P8A18_11335</name>
</gene>
<reference evidence="2 3" key="1">
    <citation type="submission" date="2023-03" db="EMBL/GenBank/DDBJ databases">
        <title>Isolation and description of six Streptomyces strains from soil environments, able to metabolize different microbial glucans.</title>
        <authorList>
            <person name="Widen T."/>
            <person name="Larsbrink J."/>
        </authorList>
    </citation>
    <scope>NUCLEOTIDE SEQUENCE [LARGE SCALE GENOMIC DNA]</scope>
    <source>
        <strain evidence="2 3">Mut1</strain>
    </source>
</reference>
<accession>A0ABY9HHH7</accession>
<dbReference type="EMBL" id="CP120997">
    <property type="protein sequence ID" value="WLQ33996.1"/>
    <property type="molecule type" value="Genomic_DNA"/>
</dbReference>
<evidence type="ECO:0000256" key="1">
    <source>
        <dbReference type="SAM" id="SignalP"/>
    </source>
</evidence>
<dbReference type="RefSeq" id="WP_306053839.1">
    <property type="nucleotide sequence ID" value="NZ_CP120997.1"/>
</dbReference>
<evidence type="ECO:0008006" key="4">
    <source>
        <dbReference type="Google" id="ProtNLM"/>
    </source>
</evidence>
<protein>
    <recommendedName>
        <fullName evidence="4">Secreted protein</fullName>
    </recommendedName>
</protein>
<evidence type="ECO:0000313" key="2">
    <source>
        <dbReference type="EMBL" id="WLQ33996.1"/>
    </source>
</evidence>
<proteinExistence type="predicted"/>
<feature type="chain" id="PRO_5046959683" description="Secreted protein" evidence="1">
    <location>
        <begin position="21"/>
        <end position="147"/>
    </location>
</feature>
<keyword evidence="3" id="KW-1185">Reference proteome</keyword>
<feature type="signal peptide" evidence="1">
    <location>
        <begin position="1"/>
        <end position="20"/>
    </location>
</feature>
<keyword evidence="1" id="KW-0732">Signal</keyword>
<dbReference type="Proteomes" id="UP001239522">
    <property type="component" value="Chromosome"/>
</dbReference>
<evidence type="ECO:0000313" key="3">
    <source>
        <dbReference type="Proteomes" id="UP001239522"/>
    </source>
</evidence>
<name>A0ABY9HHH7_9ACTN</name>